<evidence type="ECO:0000313" key="9">
    <source>
        <dbReference type="EMBL" id="BBD72043.1"/>
    </source>
</evidence>
<organism evidence="9 11">
    <name type="scientific">Sulfodiicoccus acidiphilus</name>
    <dbReference type="NCBI Taxonomy" id="1670455"/>
    <lineage>
        <taxon>Archaea</taxon>
        <taxon>Thermoproteota</taxon>
        <taxon>Thermoprotei</taxon>
        <taxon>Sulfolobales</taxon>
        <taxon>Sulfolobaceae</taxon>
        <taxon>Sulfodiicoccus</taxon>
    </lineage>
</organism>
<dbReference type="EMBL" id="AP018553">
    <property type="protein sequence ID" value="BBD72043.1"/>
    <property type="molecule type" value="Genomic_DNA"/>
</dbReference>
<accession>A0A348B1J1</accession>
<dbReference type="Gene3D" id="3.90.1150.10">
    <property type="entry name" value="Aspartate Aminotransferase, domain 1"/>
    <property type="match status" value="1"/>
</dbReference>
<dbReference type="PANTHER" id="PTHR46383:SF1">
    <property type="entry name" value="ASPARTATE AMINOTRANSFERASE"/>
    <property type="match status" value="1"/>
</dbReference>
<evidence type="ECO:0000259" key="8">
    <source>
        <dbReference type="Pfam" id="PF00155"/>
    </source>
</evidence>
<keyword evidence="4 7" id="KW-0032">Aminotransferase</keyword>
<dbReference type="PROSITE" id="PS00105">
    <property type="entry name" value="AA_TRANSFER_CLASS_1"/>
    <property type="match status" value="1"/>
</dbReference>
<dbReference type="GO" id="GO:0006520">
    <property type="term" value="P:amino acid metabolic process"/>
    <property type="evidence" value="ECO:0007669"/>
    <property type="project" value="InterPro"/>
</dbReference>
<gene>
    <name evidence="10" type="ORF">GCM10007116_16890</name>
    <name evidence="9" type="ORF">HS1genome_0432</name>
</gene>
<dbReference type="GO" id="GO:0030170">
    <property type="term" value="F:pyridoxal phosphate binding"/>
    <property type="evidence" value="ECO:0007669"/>
    <property type="project" value="InterPro"/>
</dbReference>
<dbReference type="GO" id="GO:0008483">
    <property type="term" value="F:transaminase activity"/>
    <property type="evidence" value="ECO:0007669"/>
    <property type="project" value="UniProtKB-KW"/>
</dbReference>
<evidence type="ECO:0000256" key="3">
    <source>
        <dbReference type="ARBA" id="ARBA00011738"/>
    </source>
</evidence>
<dbReference type="InterPro" id="IPR050596">
    <property type="entry name" value="AspAT/PAT-like"/>
</dbReference>
<comment type="similarity">
    <text evidence="2 7">Belongs to the class-I pyridoxal-phosphate-dependent aminotransferase family.</text>
</comment>
<feature type="domain" description="Aminotransferase class I/classII large" evidence="8">
    <location>
        <begin position="27"/>
        <end position="369"/>
    </location>
</feature>
<keyword evidence="6" id="KW-0663">Pyridoxal phosphate</keyword>
<evidence type="ECO:0000256" key="5">
    <source>
        <dbReference type="ARBA" id="ARBA00022679"/>
    </source>
</evidence>
<dbReference type="SUPFAM" id="SSF53383">
    <property type="entry name" value="PLP-dependent transferases"/>
    <property type="match status" value="1"/>
</dbReference>
<dbReference type="EMBL" id="BMQS01000016">
    <property type="protein sequence ID" value="GGU00205.1"/>
    <property type="molecule type" value="Genomic_DNA"/>
</dbReference>
<dbReference type="Gene3D" id="3.40.640.10">
    <property type="entry name" value="Type I PLP-dependent aspartate aminotransferase-like (Major domain)"/>
    <property type="match status" value="1"/>
</dbReference>
<dbReference type="CDD" id="cd00609">
    <property type="entry name" value="AAT_like"/>
    <property type="match status" value="1"/>
</dbReference>
<comment type="subunit">
    <text evidence="3">Homodimer.</text>
</comment>
<dbReference type="KEGG" id="sacd:HS1genome_0432"/>
<sequence length="379" mass="42587">MDKVELEESLTLELMYKAIEMKSRGEEVYSLAAGDPYFPTPLEIVEVAKEAMVRGLTHYTDSRGLRTVRSAASEKVRRINNINATPEEVVFIPSKFALYATFFALVNNGGEILVPDPGYLYSGAIKLAGGEARRYTLREPSFNLDIEEVEKAVTEKTVAIVVNTPSNPTGRVFPEKSLRELFEFADRRNLYIISDEAYEDIVFEGDHFSIGSLEERPTRVVSVYSLSKSFSMTGWRAGYVVANSRLVDRIKSLIENTITCFPPFIQEACSFALDHQEKLVSSVKPEYLRRRNLLYQILGPVESLKLNEVEGTFYAFPKYVKEGSSREIAEELLKVKRVATVPGVGFGPGGEGRIRISFCQSEEELKKGLYALVDYFSAI</sequence>
<dbReference type="AlphaFoldDB" id="A0A348B1J1"/>
<keyword evidence="11" id="KW-1185">Reference proteome</keyword>
<dbReference type="InterPro" id="IPR004838">
    <property type="entry name" value="NHTrfase_class1_PyrdxlP-BS"/>
</dbReference>
<evidence type="ECO:0000313" key="10">
    <source>
        <dbReference type="EMBL" id="GGU00205.1"/>
    </source>
</evidence>
<dbReference type="EC" id="2.6.1.-" evidence="7"/>
<reference evidence="11" key="2">
    <citation type="submission" date="2018-04" db="EMBL/GenBank/DDBJ databases">
        <title>Complete genome sequence of Sulfodiicoccus acidiphilus strain HS-1.</title>
        <authorList>
            <person name="Sakai H.D."/>
            <person name="Kurosawa N."/>
        </authorList>
    </citation>
    <scope>NUCLEOTIDE SEQUENCE [LARGE SCALE GENOMIC DNA]</scope>
    <source>
        <strain evidence="11">HS-1</strain>
    </source>
</reference>
<evidence type="ECO:0000313" key="11">
    <source>
        <dbReference type="Proteomes" id="UP000276741"/>
    </source>
</evidence>
<reference evidence="9" key="3">
    <citation type="journal article" date="2019" name="BMC Res. Notes">
        <title>Complete genome sequence of the Sulfodiicoccus acidiphilus strain HS-1T, the first crenarchaeon that lacks polB3, isolated from an acidic hot spring in Ohwaku-dani, Hakone, Japan.</title>
        <authorList>
            <person name="Sakai H.D."/>
            <person name="Kurosawa N."/>
        </authorList>
    </citation>
    <scope>NUCLEOTIDE SEQUENCE</scope>
    <source>
        <strain evidence="9">HS-1</strain>
    </source>
</reference>
<dbReference type="Proteomes" id="UP000616143">
    <property type="component" value="Unassembled WGS sequence"/>
</dbReference>
<name>A0A348B1J1_9CREN</name>
<protein>
    <recommendedName>
        <fullName evidence="7">Aminotransferase</fullName>
        <ecNumber evidence="7">2.6.1.-</ecNumber>
    </recommendedName>
</protein>
<dbReference type="InterPro" id="IPR015422">
    <property type="entry name" value="PyrdxlP-dep_Trfase_small"/>
</dbReference>
<dbReference type="Pfam" id="PF00155">
    <property type="entry name" value="Aminotran_1_2"/>
    <property type="match status" value="1"/>
</dbReference>
<reference evidence="10" key="1">
    <citation type="journal article" date="2014" name="Int. J. Syst. Evol. Microbiol.">
        <title>Complete genome sequence of Corynebacterium casei LMG S-19264T (=DSM 44701T), isolated from a smear-ripened cheese.</title>
        <authorList>
            <consortium name="US DOE Joint Genome Institute (JGI-PGF)"/>
            <person name="Walter F."/>
            <person name="Albersmeier A."/>
            <person name="Kalinowski J."/>
            <person name="Ruckert C."/>
        </authorList>
    </citation>
    <scope>NUCLEOTIDE SEQUENCE</scope>
    <source>
        <strain evidence="10">JCM 31740</strain>
    </source>
</reference>
<evidence type="ECO:0000256" key="7">
    <source>
        <dbReference type="RuleBase" id="RU000481"/>
    </source>
</evidence>
<dbReference type="OrthoDB" id="372018at2157"/>
<dbReference type="InterPro" id="IPR004839">
    <property type="entry name" value="Aminotransferase_I/II_large"/>
</dbReference>
<keyword evidence="5 7" id="KW-0808">Transferase</keyword>
<reference evidence="10" key="4">
    <citation type="submission" date="2020-09" db="EMBL/GenBank/DDBJ databases">
        <authorList>
            <person name="Sun Q."/>
            <person name="Ohkuma M."/>
        </authorList>
    </citation>
    <scope>NUCLEOTIDE SEQUENCE</scope>
    <source>
        <strain evidence="10">JCM 31740</strain>
    </source>
</reference>
<comment type="cofactor">
    <cofactor evidence="1 7">
        <name>pyridoxal 5'-phosphate</name>
        <dbReference type="ChEBI" id="CHEBI:597326"/>
    </cofactor>
</comment>
<evidence type="ECO:0000256" key="4">
    <source>
        <dbReference type="ARBA" id="ARBA00022576"/>
    </source>
</evidence>
<dbReference type="GeneID" id="38665936"/>
<evidence type="ECO:0000256" key="1">
    <source>
        <dbReference type="ARBA" id="ARBA00001933"/>
    </source>
</evidence>
<evidence type="ECO:0000256" key="2">
    <source>
        <dbReference type="ARBA" id="ARBA00007441"/>
    </source>
</evidence>
<proteinExistence type="inferred from homology"/>
<dbReference type="InterPro" id="IPR015424">
    <property type="entry name" value="PyrdxlP-dep_Trfase"/>
</dbReference>
<dbReference type="PANTHER" id="PTHR46383">
    <property type="entry name" value="ASPARTATE AMINOTRANSFERASE"/>
    <property type="match status" value="1"/>
</dbReference>
<dbReference type="Proteomes" id="UP000276741">
    <property type="component" value="Chromosome"/>
</dbReference>
<dbReference type="RefSeq" id="WP_126449331.1">
    <property type="nucleotide sequence ID" value="NZ_AP018553.1"/>
</dbReference>
<dbReference type="InterPro" id="IPR015421">
    <property type="entry name" value="PyrdxlP-dep_Trfase_major"/>
</dbReference>
<evidence type="ECO:0000256" key="6">
    <source>
        <dbReference type="ARBA" id="ARBA00022898"/>
    </source>
</evidence>